<proteinExistence type="predicted"/>
<dbReference type="GO" id="GO:0003824">
    <property type="term" value="F:catalytic activity"/>
    <property type="evidence" value="ECO:0007669"/>
    <property type="project" value="InterPro"/>
</dbReference>
<organism evidence="3">
    <name type="scientific">freshwater metagenome</name>
    <dbReference type="NCBI Taxonomy" id="449393"/>
    <lineage>
        <taxon>unclassified sequences</taxon>
        <taxon>metagenomes</taxon>
        <taxon>ecological metagenomes</taxon>
    </lineage>
</organism>
<dbReference type="PANTHER" id="PTHR42997:SF1">
    <property type="entry name" value="AP-4-A PHOSPHORYLASE"/>
    <property type="match status" value="1"/>
</dbReference>
<gene>
    <name evidence="3" type="ORF">UFOPK3381_00249</name>
</gene>
<dbReference type="Gene3D" id="3.30.428.10">
    <property type="entry name" value="HIT-like"/>
    <property type="match status" value="1"/>
</dbReference>
<dbReference type="PANTHER" id="PTHR42997">
    <property type="entry name" value="HIT FAMILY HYDROLASE"/>
    <property type="match status" value="1"/>
</dbReference>
<dbReference type="EMBL" id="CAFBLN010000005">
    <property type="protein sequence ID" value="CAB4860975.1"/>
    <property type="molecule type" value="Genomic_DNA"/>
</dbReference>
<dbReference type="InterPro" id="IPR036265">
    <property type="entry name" value="HIT-like_sf"/>
</dbReference>
<feature type="domain" description="HIT" evidence="2">
    <location>
        <begin position="31"/>
        <end position="141"/>
    </location>
</feature>
<dbReference type="Pfam" id="PF01230">
    <property type="entry name" value="HIT"/>
    <property type="match status" value="1"/>
</dbReference>
<evidence type="ECO:0000256" key="1">
    <source>
        <dbReference type="ARBA" id="ARBA00022741"/>
    </source>
</evidence>
<evidence type="ECO:0000313" key="3">
    <source>
        <dbReference type="EMBL" id="CAB4860975.1"/>
    </source>
</evidence>
<name>A0A6J7CVR0_9ZZZZ</name>
<dbReference type="InterPro" id="IPR039383">
    <property type="entry name" value="FHIT"/>
</dbReference>
<sequence length="176" mass="18917">MPLERLSAAWREQYVQDATAVERTGLSDECVFCDLLSDGACESSGIITVTPFSFLIINAFPYGSGHVLVLPRRHVQGLEDLSDEEAVDFFALLRRSVATLKETYGPDGLNVGFNLGRAAGAGIPQHLHGHIVPRWNGDTNFMTTLGETRVLPESLASTWSKISAVANGSGVTPSAN</sequence>
<keyword evidence="1" id="KW-0547">Nucleotide-binding</keyword>
<dbReference type="CDD" id="cd01275">
    <property type="entry name" value="FHIT"/>
    <property type="match status" value="1"/>
</dbReference>
<reference evidence="3" key="1">
    <citation type="submission" date="2020-05" db="EMBL/GenBank/DDBJ databases">
        <authorList>
            <person name="Chiriac C."/>
            <person name="Salcher M."/>
            <person name="Ghai R."/>
            <person name="Kavagutti S V."/>
        </authorList>
    </citation>
    <scope>NUCLEOTIDE SEQUENCE</scope>
</reference>
<accession>A0A6J7CVR0</accession>
<dbReference type="InterPro" id="IPR011146">
    <property type="entry name" value="HIT-like"/>
</dbReference>
<dbReference type="AlphaFoldDB" id="A0A6J7CVR0"/>
<dbReference type="SUPFAM" id="SSF54197">
    <property type="entry name" value="HIT-like"/>
    <property type="match status" value="1"/>
</dbReference>
<dbReference type="PROSITE" id="PS51084">
    <property type="entry name" value="HIT_2"/>
    <property type="match status" value="1"/>
</dbReference>
<evidence type="ECO:0000259" key="2">
    <source>
        <dbReference type="PROSITE" id="PS51084"/>
    </source>
</evidence>
<dbReference type="GO" id="GO:0000166">
    <property type="term" value="F:nucleotide binding"/>
    <property type="evidence" value="ECO:0007669"/>
    <property type="project" value="UniProtKB-KW"/>
</dbReference>
<dbReference type="InterPro" id="IPR052908">
    <property type="entry name" value="AP-4-A_phosphorylase"/>
</dbReference>
<protein>
    <submittedName>
        <fullName evidence="3">Unannotated protein</fullName>
    </submittedName>
</protein>